<dbReference type="InterPro" id="IPR013087">
    <property type="entry name" value="Znf_C2H2_type"/>
</dbReference>
<dbReference type="EMBL" id="BRXY01000219">
    <property type="protein sequence ID" value="GMH78309.1"/>
    <property type="molecule type" value="Genomic_DNA"/>
</dbReference>
<feature type="domain" description="C2H2-type" evidence="1">
    <location>
        <begin position="107"/>
        <end position="132"/>
    </location>
</feature>
<evidence type="ECO:0000313" key="3">
    <source>
        <dbReference type="Proteomes" id="UP001165085"/>
    </source>
</evidence>
<dbReference type="AlphaFoldDB" id="A0A9W7B1M4"/>
<evidence type="ECO:0000313" key="2">
    <source>
        <dbReference type="EMBL" id="GMH78309.1"/>
    </source>
</evidence>
<protein>
    <recommendedName>
        <fullName evidence="1">C2H2-type domain-containing protein</fullName>
    </recommendedName>
</protein>
<dbReference type="OrthoDB" id="8117402at2759"/>
<organism evidence="2 3">
    <name type="scientific">Triparma strigata</name>
    <dbReference type="NCBI Taxonomy" id="1606541"/>
    <lineage>
        <taxon>Eukaryota</taxon>
        <taxon>Sar</taxon>
        <taxon>Stramenopiles</taxon>
        <taxon>Ochrophyta</taxon>
        <taxon>Bolidophyceae</taxon>
        <taxon>Parmales</taxon>
        <taxon>Triparmaceae</taxon>
        <taxon>Triparma</taxon>
    </lineage>
</organism>
<evidence type="ECO:0000259" key="1">
    <source>
        <dbReference type="SMART" id="SM00355"/>
    </source>
</evidence>
<keyword evidence="3" id="KW-1185">Reference proteome</keyword>
<comment type="caution">
    <text evidence="2">The sequence shown here is derived from an EMBL/GenBank/DDBJ whole genome shotgun (WGS) entry which is preliminary data.</text>
</comment>
<feature type="domain" description="C2H2-type" evidence="1">
    <location>
        <begin position="139"/>
        <end position="164"/>
    </location>
</feature>
<reference evidence="3" key="1">
    <citation type="journal article" date="2023" name="Commun. Biol.">
        <title>Genome analysis of Parmales, the sister group of diatoms, reveals the evolutionary specialization of diatoms from phago-mixotrophs to photoautotrophs.</title>
        <authorList>
            <person name="Ban H."/>
            <person name="Sato S."/>
            <person name="Yoshikawa S."/>
            <person name="Yamada K."/>
            <person name="Nakamura Y."/>
            <person name="Ichinomiya M."/>
            <person name="Sato N."/>
            <person name="Blanc-Mathieu R."/>
            <person name="Endo H."/>
            <person name="Kuwata A."/>
            <person name="Ogata H."/>
        </authorList>
    </citation>
    <scope>NUCLEOTIDE SEQUENCE [LARGE SCALE GENOMIC DNA]</scope>
    <source>
        <strain evidence="3">NIES 3701</strain>
    </source>
</reference>
<dbReference type="SMART" id="SM00355">
    <property type="entry name" value="ZnF_C2H2"/>
    <property type="match status" value="2"/>
</dbReference>
<name>A0A9W7B1M4_9STRA</name>
<accession>A0A9W7B1M4</accession>
<sequence length="243" mass="26573">MSGNDSVSLSQLAPGSNVVSSPGVVSGVVYQKLLFGTDEANATPITVHGDDSTVAEDDLDDGSFIFAGGGARRGLVRDKWGKIIRTGGTKDIKKHNAAKHGIDVVWFSCDQDGCDYKAKEAGSLKKHKQNVHDIDVRWFPCNQDGCDYKAKEAGHLKQHKQTIHDIDVQWHRCDQDRCDFKAKQAGNLKYTETKNPSGGKEQIISKEAGSNPNNAPMLNFALPLSPSPPVHCTCSYCRLYTLR</sequence>
<dbReference type="Gene3D" id="3.30.160.60">
    <property type="entry name" value="Classic Zinc Finger"/>
    <property type="match status" value="2"/>
</dbReference>
<dbReference type="Proteomes" id="UP001165085">
    <property type="component" value="Unassembled WGS sequence"/>
</dbReference>
<gene>
    <name evidence="2" type="ORF">TrST_g5069</name>
</gene>
<proteinExistence type="predicted"/>